<organism evidence="4 5">
    <name type="scientific">Ceutorhynchus assimilis</name>
    <name type="common">cabbage seed weevil</name>
    <dbReference type="NCBI Taxonomy" id="467358"/>
    <lineage>
        <taxon>Eukaryota</taxon>
        <taxon>Metazoa</taxon>
        <taxon>Ecdysozoa</taxon>
        <taxon>Arthropoda</taxon>
        <taxon>Hexapoda</taxon>
        <taxon>Insecta</taxon>
        <taxon>Pterygota</taxon>
        <taxon>Neoptera</taxon>
        <taxon>Endopterygota</taxon>
        <taxon>Coleoptera</taxon>
        <taxon>Polyphaga</taxon>
        <taxon>Cucujiformia</taxon>
        <taxon>Curculionidae</taxon>
        <taxon>Ceutorhynchinae</taxon>
        <taxon>Ceutorhynchus</taxon>
    </lineage>
</organism>
<dbReference type="PANTHER" id="PTHR24171:SF11">
    <property type="entry name" value="26S PROTEASOME NON-ATPASE REGULATORY SUBUNIT 10"/>
    <property type="match status" value="1"/>
</dbReference>
<name>A0A9N9MW53_9CUCU</name>
<gene>
    <name evidence="4" type="ORF">CEUTPL_LOCUS12565</name>
</gene>
<protein>
    <recommendedName>
        <fullName evidence="6">26S proteasome non-ATPase regulatory subunit 10</fullName>
    </recommendedName>
</protein>
<evidence type="ECO:0000256" key="2">
    <source>
        <dbReference type="ARBA" id="ARBA00023043"/>
    </source>
</evidence>
<dbReference type="GO" id="GO:0031436">
    <property type="term" value="C:BRCA1-BARD1 complex"/>
    <property type="evidence" value="ECO:0007669"/>
    <property type="project" value="TreeGrafter"/>
</dbReference>
<evidence type="ECO:0000256" key="3">
    <source>
        <dbReference type="PROSITE-ProRule" id="PRU00023"/>
    </source>
</evidence>
<feature type="repeat" description="ANK" evidence="3">
    <location>
        <begin position="152"/>
        <end position="184"/>
    </location>
</feature>
<dbReference type="PROSITE" id="PS50088">
    <property type="entry name" value="ANK_REPEAT"/>
    <property type="match status" value="4"/>
</dbReference>
<reference evidence="4" key="1">
    <citation type="submission" date="2022-01" db="EMBL/GenBank/DDBJ databases">
        <authorList>
            <person name="King R."/>
        </authorList>
    </citation>
    <scope>NUCLEOTIDE SEQUENCE</scope>
</reference>
<dbReference type="InterPro" id="IPR002110">
    <property type="entry name" value="Ankyrin_rpt"/>
</dbReference>
<dbReference type="SMART" id="SM00248">
    <property type="entry name" value="ANK"/>
    <property type="match status" value="4"/>
</dbReference>
<dbReference type="PROSITE" id="PS50297">
    <property type="entry name" value="ANK_REP_REGION"/>
    <property type="match status" value="3"/>
</dbReference>
<dbReference type="PANTHER" id="PTHR24171">
    <property type="entry name" value="ANKYRIN REPEAT DOMAIN-CONTAINING PROTEIN 39-RELATED"/>
    <property type="match status" value="1"/>
</dbReference>
<dbReference type="GO" id="GO:0070531">
    <property type="term" value="C:BRCA1-A complex"/>
    <property type="evidence" value="ECO:0007669"/>
    <property type="project" value="TreeGrafter"/>
</dbReference>
<keyword evidence="5" id="KW-1185">Reference proteome</keyword>
<evidence type="ECO:0000313" key="5">
    <source>
        <dbReference type="Proteomes" id="UP001152799"/>
    </source>
</evidence>
<dbReference type="OrthoDB" id="1577640at2759"/>
<dbReference type="Gene3D" id="1.25.40.20">
    <property type="entry name" value="Ankyrin repeat-containing domain"/>
    <property type="match status" value="2"/>
</dbReference>
<dbReference type="EMBL" id="OU892284">
    <property type="protein sequence ID" value="CAG9772144.1"/>
    <property type="molecule type" value="Genomic_DNA"/>
</dbReference>
<dbReference type="Pfam" id="PF12796">
    <property type="entry name" value="Ank_2"/>
    <property type="match status" value="2"/>
</dbReference>
<evidence type="ECO:0008006" key="6">
    <source>
        <dbReference type="Google" id="ProtNLM"/>
    </source>
</evidence>
<dbReference type="GO" id="GO:0004842">
    <property type="term" value="F:ubiquitin-protein transferase activity"/>
    <property type="evidence" value="ECO:0007669"/>
    <property type="project" value="TreeGrafter"/>
</dbReference>
<proteinExistence type="predicted"/>
<dbReference type="GO" id="GO:0085020">
    <property type="term" value="P:protein K6-linked ubiquitination"/>
    <property type="evidence" value="ECO:0007669"/>
    <property type="project" value="TreeGrafter"/>
</dbReference>
<dbReference type="InterPro" id="IPR036770">
    <property type="entry name" value="Ankyrin_rpt-contain_sf"/>
</dbReference>
<keyword evidence="1" id="KW-0677">Repeat</keyword>
<dbReference type="AlphaFoldDB" id="A0A9N9MW53"/>
<evidence type="ECO:0000256" key="1">
    <source>
        <dbReference type="ARBA" id="ARBA00022737"/>
    </source>
</evidence>
<feature type="repeat" description="ANK" evidence="3">
    <location>
        <begin position="68"/>
        <end position="100"/>
    </location>
</feature>
<accession>A0A9N9MW53</accession>
<dbReference type="SUPFAM" id="SSF48403">
    <property type="entry name" value="Ankyrin repeat"/>
    <property type="match status" value="1"/>
</dbReference>
<keyword evidence="2 3" id="KW-0040">ANK repeat</keyword>
<feature type="repeat" description="ANK" evidence="3">
    <location>
        <begin position="117"/>
        <end position="149"/>
    </location>
</feature>
<evidence type="ECO:0000313" key="4">
    <source>
        <dbReference type="EMBL" id="CAG9772144.1"/>
    </source>
</evidence>
<dbReference type="Proteomes" id="UP001152799">
    <property type="component" value="Chromosome 8"/>
</dbReference>
<feature type="repeat" description="ANK" evidence="3">
    <location>
        <begin position="35"/>
        <end position="67"/>
    </location>
</feature>
<sequence length="207" mass="22881">MAQKTIYESAHKGDYDFIVRKLEEDPSLLTAKDSNQRILLHWASIGGNLKLVTYLIELGSPIDPLDDTETTPLILASSAGHEQVVSLLIDKGAKIDQQSTNGHSALHGADINITDKRGSTPLHRASSKGNLEIIKILLERANDLKINHRDVYGNSALHLACEEDRQEEALLLAKNGADYSLLNKDKQTPLDLCTPKLARLLKELRCQ</sequence>